<comment type="subcellular location">
    <subcellularLocation>
        <location evidence="1">Cell membrane</location>
        <topology evidence="1">Multi-pass membrane protein</topology>
    </subcellularLocation>
</comment>
<feature type="transmembrane region" description="Helical" evidence="6">
    <location>
        <begin position="175"/>
        <end position="194"/>
    </location>
</feature>
<feature type="domain" description="Major facilitator superfamily (MFS) profile" evidence="7">
    <location>
        <begin position="12"/>
        <end position="420"/>
    </location>
</feature>
<dbReference type="Gene3D" id="1.20.1250.20">
    <property type="entry name" value="MFS general substrate transporter like domains"/>
    <property type="match status" value="1"/>
</dbReference>
<feature type="transmembrane region" description="Helical" evidence="6">
    <location>
        <begin position="101"/>
        <end position="119"/>
    </location>
</feature>
<feature type="transmembrane region" description="Helical" evidence="6">
    <location>
        <begin position="275"/>
        <end position="297"/>
    </location>
</feature>
<evidence type="ECO:0000256" key="6">
    <source>
        <dbReference type="SAM" id="Phobius"/>
    </source>
</evidence>
<evidence type="ECO:0000256" key="5">
    <source>
        <dbReference type="ARBA" id="ARBA00023136"/>
    </source>
</evidence>
<dbReference type="CDD" id="cd17486">
    <property type="entry name" value="MFS_AmpG_like"/>
    <property type="match status" value="1"/>
</dbReference>
<keyword evidence="5 6" id="KW-0472">Membrane</keyword>
<dbReference type="InterPro" id="IPR036259">
    <property type="entry name" value="MFS_trans_sf"/>
</dbReference>
<feature type="transmembrane region" description="Helical" evidence="6">
    <location>
        <begin position="304"/>
        <end position="325"/>
    </location>
</feature>
<dbReference type="EMBL" id="CP051167">
    <property type="protein sequence ID" value="QIZ70516.1"/>
    <property type="molecule type" value="Genomic_DNA"/>
</dbReference>
<dbReference type="GO" id="GO:0022857">
    <property type="term" value="F:transmembrane transporter activity"/>
    <property type="evidence" value="ECO:0007669"/>
    <property type="project" value="InterPro"/>
</dbReference>
<proteinExistence type="predicted"/>
<feature type="transmembrane region" description="Helical" evidence="6">
    <location>
        <begin position="78"/>
        <end position="95"/>
    </location>
</feature>
<dbReference type="SUPFAM" id="SSF103473">
    <property type="entry name" value="MFS general substrate transporter"/>
    <property type="match status" value="1"/>
</dbReference>
<feature type="transmembrane region" description="Helical" evidence="6">
    <location>
        <begin position="12"/>
        <end position="30"/>
    </location>
</feature>
<evidence type="ECO:0000259" key="7">
    <source>
        <dbReference type="PROSITE" id="PS50850"/>
    </source>
</evidence>
<keyword evidence="4 6" id="KW-1133">Transmembrane helix</keyword>
<evidence type="ECO:0000256" key="3">
    <source>
        <dbReference type="ARBA" id="ARBA00022692"/>
    </source>
</evidence>
<evidence type="ECO:0000313" key="8">
    <source>
        <dbReference type="EMBL" id="QIZ70516.1"/>
    </source>
</evidence>
<feature type="transmembrane region" description="Helical" evidence="6">
    <location>
        <begin position="367"/>
        <end position="388"/>
    </location>
</feature>
<dbReference type="KEGG" id="oxy:HCG48_07925"/>
<dbReference type="PANTHER" id="PTHR12778">
    <property type="entry name" value="SOLUTE CARRIER FAMILY 33 ACETYL-COA TRANSPORTER -RELATED"/>
    <property type="match status" value="1"/>
</dbReference>
<name>A0A6H1TWD2_9CYAN</name>
<organism evidence="8 9">
    <name type="scientific">Oxynema aestuarii AP17</name>
    <dbReference type="NCBI Taxonomy" id="2064643"/>
    <lineage>
        <taxon>Bacteria</taxon>
        <taxon>Bacillati</taxon>
        <taxon>Cyanobacteriota</taxon>
        <taxon>Cyanophyceae</taxon>
        <taxon>Oscillatoriophycideae</taxon>
        <taxon>Oscillatoriales</taxon>
        <taxon>Oscillatoriaceae</taxon>
        <taxon>Oxynema</taxon>
        <taxon>Oxynema aestuarii</taxon>
    </lineage>
</organism>
<keyword evidence="9" id="KW-1185">Reference proteome</keyword>
<sequence length="427" mass="47335">MKTEDVTSTKSPWTFIPTLYFAEGVPYIIINTVSVIIYKNMGISNALIAFWTSLLYLPWVIKMFWGPLVDIYSTKRNWILYTQIGLMVCFAIAAWSLQLPIFFFLSLGIFTVGAFISASHDIAADGFYMLALTPEQQAQFVGIRSVFYRMAVIFGSGFLVYFAGQLEQTLGNIPLSWTIALAVAASIFAGLSFYHHLILPFPDSDAPSEVEEVRHEIPFVKIARSYFLKPGIAFILAYILLYRFGEAMLVKLASPFLLDEMAKGGLGLTTSDVGLVYGTFGVLSLIVGGILGGLIIAKYGLKKCIFPMALALNVPNLLYVYMAYTQPSIKWVYPLVSIEQFGYGLGFTAFMVYLMQISQGEYKTSHYAISTGIMALGMMLPGAVSGYLQQSLNYPMFFLTVCLLTIPGMVTIFFLPLDAEQKSANTD</sequence>
<gene>
    <name evidence="8" type="ORF">HCG48_07925</name>
</gene>
<dbReference type="InterPro" id="IPR011701">
    <property type="entry name" value="MFS"/>
</dbReference>
<evidence type="ECO:0000256" key="1">
    <source>
        <dbReference type="ARBA" id="ARBA00004651"/>
    </source>
</evidence>
<feature type="transmembrane region" description="Helical" evidence="6">
    <location>
        <begin position="226"/>
        <end position="245"/>
    </location>
</feature>
<dbReference type="Proteomes" id="UP000500857">
    <property type="component" value="Chromosome"/>
</dbReference>
<feature type="transmembrane region" description="Helical" evidence="6">
    <location>
        <begin position="36"/>
        <end position="57"/>
    </location>
</feature>
<protein>
    <submittedName>
        <fullName evidence="8">AmpG family muropeptide MFS transporter</fullName>
    </submittedName>
</protein>
<reference evidence="8 9" key="1">
    <citation type="submission" date="2020-04" db="EMBL/GenBank/DDBJ databases">
        <authorList>
            <person name="Basu S."/>
            <person name="Maruthanayagam V."/>
            <person name="Chakraborty S."/>
            <person name="Pramanik A."/>
            <person name="Mukherjee J."/>
            <person name="Brink B."/>
        </authorList>
    </citation>
    <scope>NUCLEOTIDE SEQUENCE [LARGE SCALE GENOMIC DNA]</scope>
    <source>
        <strain evidence="8 9">AP17</strain>
    </source>
</reference>
<dbReference type="InterPro" id="IPR004752">
    <property type="entry name" value="AmpG_permease/AT-1"/>
</dbReference>
<feature type="transmembrane region" description="Helical" evidence="6">
    <location>
        <begin position="394"/>
        <end position="415"/>
    </location>
</feature>
<dbReference type="Pfam" id="PF07690">
    <property type="entry name" value="MFS_1"/>
    <property type="match status" value="1"/>
</dbReference>
<dbReference type="GO" id="GO:0005886">
    <property type="term" value="C:plasma membrane"/>
    <property type="evidence" value="ECO:0007669"/>
    <property type="project" value="UniProtKB-SubCell"/>
</dbReference>
<dbReference type="InterPro" id="IPR020846">
    <property type="entry name" value="MFS_dom"/>
</dbReference>
<evidence type="ECO:0000256" key="2">
    <source>
        <dbReference type="ARBA" id="ARBA00022448"/>
    </source>
</evidence>
<dbReference type="RefSeq" id="WP_168568671.1">
    <property type="nucleotide sequence ID" value="NZ_CP051167.1"/>
</dbReference>
<keyword evidence="3 6" id="KW-0812">Transmembrane</keyword>
<evidence type="ECO:0000256" key="4">
    <source>
        <dbReference type="ARBA" id="ARBA00022989"/>
    </source>
</evidence>
<dbReference type="AlphaFoldDB" id="A0A6H1TWD2"/>
<feature type="transmembrane region" description="Helical" evidence="6">
    <location>
        <begin position="331"/>
        <end position="355"/>
    </location>
</feature>
<dbReference type="PROSITE" id="PS50850">
    <property type="entry name" value="MFS"/>
    <property type="match status" value="1"/>
</dbReference>
<dbReference type="PANTHER" id="PTHR12778:SF10">
    <property type="entry name" value="MAJOR FACILITATOR SUPERFAMILY DOMAIN-CONTAINING PROTEIN 3"/>
    <property type="match status" value="1"/>
</dbReference>
<accession>A0A6H1TWD2</accession>
<feature type="transmembrane region" description="Helical" evidence="6">
    <location>
        <begin position="146"/>
        <end position="163"/>
    </location>
</feature>
<keyword evidence="2" id="KW-0813">Transport</keyword>
<evidence type="ECO:0000313" key="9">
    <source>
        <dbReference type="Proteomes" id="UP000500857"/>
    </source>
</evidence>